<dbReference type="PROSITE" id="PS00428">
    <property type="entry name" value="FTSW_RODA_SPOVE"/>
    <property type="match status" value="1"/>
</dbReference>
<sequence length="424" mass="47491">MKQTITLGKHTFRIDTGFLIMLILLGLTSFFALYNAFNLISDGSGYGYMFRQIIWYVIGFTAMFFLCSMQNKAIYPLMKKAYNFLMICLVYLLISRLLILVSSGSIYLPFANEINGAVSWFSLPFASFQPSEFIKIVLIVMISKIIATHQEEHPNPTNKDDLELLIKIGKVLLPPLILIFLQPDTGVMIIILLNTLVLLLCSGIRKQYVWIIGILILCAVAGFFFLYFFQRDLLEVLLSNYRLARIDAWLDPEGNIQGSSNQLYTALLSLGSAGLSGHGIQADIIAIPEAHTDFIFAAVGQCFGLLGTTFILAICFAFDIVLFKIAYNTKDRTDRFVVIGVIAMLVYQQFQNLGMIVGLVPITGITLPMISYGGSSILSYFIAFAIVMNISPVSKKVWVVGKKRPKKVSTLKRRSLIKTFKKTH</sequence>
<feature type="transmembrane region" description="Helical" evidence="6">
    <location>
        <begin position="53"/>
        <end position="69"/>
    </location>
</feature>
<protein>
    <submittedName>
        <fullName evidence="7">Rod shape determining protein</fullName>
    </submittedName>
</protein>
<dbReference type="GO" id="GO:0005886">
    <property type="term" value="C:plasma membrane"/>
    <property type="evidence" value="ECO:0007669"/>
    <property type="project" value="TreeGrafter"/>
</dbReference>
<dbReference type="GO" id="GO:0032153">
    <property type="term" value="C:cell division site"/>
    <property type="evidence" value="ECO:0007669"/>
    <property type="project" value="TreeGrafter"/>
</dbReference>
<dbReference type="OrthoDB" id="9768187at2"/>
<keyword evidence="5 6" id="KW-0472">Membrane</keyword>
<dbReference type="PANTHER" id="PTHR30474:SF1">
    <property type="entry name" value="PEPTIDOGLYCAN GLYCOSYLTRANSFERASE MRDB"/>
    <property type="match status" value="1"/>
</dbReference>
<feature type="transmembrane region" description="Helical" evidence="6">
    <location>
        <begin position="187"/>
        <end position="204"/>
    </location>
</feature>
<dbReference type="GeneID" id="77462526"/>
<dbReference type="RefSeq" id="WP_022790539.1">
    <property type="nucleotide sequence ID" value="NZ_UHFX01000003.1"/>
</dbReference>
<organism evidence="7 8">
    <name type="scientific">Faecalicoccus pleomorphus</name>
    <dbReference type="NCBI Taxonomy" id="1323"/>
    <lineage>
        <taxon>Bacteria</taxon>
        <taxon>Bacillati</taxon>
        <taxon>Bacillota</taxon>
        <taxon>Erysipelotrichia</taxon>
        <taxon>Erysipelotrichales</taxon>
        <taxon>Erysipelotrichaceae</taxon>
        <taxon>Faecalicoccus</taxon>
    </lineage>
</organism>
<evidence type="ECO:0000256" key="4">
    <source>
        <dbReference type="ARBA" id="ARBA00022989"/>
    </source>
</evidence>
<evidence type="ECO:0000256" key="1">
    <source>
        <dbReference type="ARBA" id="ARBA00004141"/>
    </source>
</evidence>
<feature type="transmembrane region" description="Helical" evidence="6">
    <location>
        <begin position="12"/>
        <end position="33"/>
    </location>
</feature>
<evidence type="ECO:0000256" key="2">
    <source>
        <dbReference type="ARBA" id="ARBA00022692"/>
    </source>
</evidence>
<dbReference type="PANTHER" id="PTHR30474">
    <property type="entry name" value="CELL CYCLE PROTEIN"/>
    <property type="match status" value="1"/>
</dbReference>
<accession>A0A380LL76</accession>
<evidence type="ECO:0000256" key="6">
    <source>
        <dbReference type="SAM" id="Phobius"/>
    </source>
</evidence>
<dbReference type="Pfam" id="PF01098">
    <property type="entry name" value="FTSW_RODA_SPOVE"/>
    <property type="match status" value="1"/>
</dbReference>
<keyword evidence="3" id="KW-0133">Cell shape</keyword>
<evidence type="ECO:0000256" key="3">
    <source>
        <dbReference type="ARBA" id="ARBA00022960"/>
    </source>
</evidence>
<feature type="transmembrane region" description="Helical" evidence="6">
    <location>
        <begin position="294"/>
        <end position="321"/>
    </location>
</feature>
<dbReference type="InterPro" id="IPR001182">
    <property type="entry name" value="FtsW/RodA"/>
</dbReference>
<evidence type="ECO:0000313" key="8">
    <source>
        <dbReference type="Proteomes" id="UP000255523"/>
    </source>
</evidence>
<gene>
    <name evidence="7" type="primary">rodA</name>
    <name evidence="7" type="ORF">NCTC11087_01579</name>
</gene>
<dbReference type="GO" id="GO:0051301">
    <property type="term" value="P:cell division"/>
    <property type="evidence" value="ECO:0007669"/>
    <property type="project" value="InterPro"/>
</dbReference>
<keyword evidence="8" id="KW-1185">Reference proteome</keyword>
<keyword evidence="2 6" id="KW-0812">Transmembrane</keyword>
<dbReference type="AlphaFoldDB" id="A0A380LL76"/>
<feature type="transmembrane region" description="Helical" evidence="6">
    <location>
        <begin position="370"/>
        <end position="390"/>
    </location>
</feature>
<evidence type="ECO:0000313" key="7">
    <source>
        <dbReference type="EMBL" id="SUO04654.1"/>
    </source>
</evidence>
<name>A0A380LL76_9FIRM</name>
<dbReference type="GO" id="GO:0015648">
    <property type="term" value="F:lipid-linked peptidoglycan transporter activity"/>
    <property type="evidence" value="ECO:0007669"/>
    <property type="project" value="TreeGrafter"/>
</dbReference>
<proteinExistence type="predicted"/>
<keyword evidence="4 6" id="KW-1133">Transmembrane helix</keyword>
<feature type="transmembrane region" description="Helical" evidence="6">
    <location>
        <begin position="81"/>
        <end position="108"/>
    </location>
</feature>
<evidence type="ECO:0000256" key="5">
    <source>
        <dbReference type="ARBA" id="ARBA00023136"/>
    </source>
</evidence>
<dbReference type="EMBL" id="UHFX01000003">
    <property type="protein sequence ID" value="SUO04654.1"/>
    <property type="molecule type" value="Genomic_DNA"/>
</dbReference>
<reference evidence="7 8" key="1">
    <citation type="submission" date="2018-06" db="EMBL/GenBank/DDBJ databases">
        <authorList>
            <consortium name="Pathogen Informatics"/>
            <person name="Doyle S."/>
        </authorList>
    </citation>
    <scope>NUCLEOTIDE SEQUENCE [LARGE SCALE GENOMIC DNA]</scope>
    <source>
        <strain evidence="7 8">NCTC11087</strain>
    </source>
</reference>
<dbReference type="InterPro" id="IPR018365">
    <property type="entry name" value="Cell_cycle_FtsW-rel_CS"/>
</dbReference>
<feature type="transmembrane region" description="Helical" evidence="6">
    <location>
        <begin position="209"/>
        <end position="229"/>
    </location>
</feature>
<dbReference type="Proteomes" id="UP000255523">
    <property type="component" value="Unassembled WGS sequence"/>
</dbReference>
<feature type="transmembrane region" description="Helical" evidence="6">
    <location>
        <begin position="333"/>
        <end position="350"/>
    </location>
</feature>
<dbReference type="GO" id="GO:0008360">
    <property type="term" value="P:regulation of cell shape"/>
    <property type="evidence" value="ECO:0007669"/>
    <property type="project" value="UniProtKB-KW"/>
</dbReference>
<comment type="subcellular location">
    <subcellularLocation>
        <location evidence="1">Membrane</location>
        <topology evidence="1">Multi-pass membrane protein</topology>
    </subcellularLocation>
</comment>